<dbReference type="AlphaFoldDB" id="A0A137SS82"/>
<gene>
    <name evidence="1" type="ORF">HMPREF3202_01949</name>
</gene>
<evidence type="ECO:0000313" key="2">
    <source>
        <dbReference type="Proteomes" id="UP000070093"/>
    </source>
</evidence>
<accession>A0A137SS82</accession>
<reference evidence="1 2" key="1">
    <citation type="submission" date="2016-02" db="EMBL/GenBank/DDBJ databases">
        <authorList>
            <person name="Wen L."/>
            <person name="He K."/>
            <person name="Yang H."/>
        </authorList>
    </citation>
    <scope>NUCLEOTIDE SEQUENCE [LARGE SCALE GENOMIC DNA]</scope>
    <source>
        <strain evidence="1 2">GED7880</strain>
    </source>
</reference>
<dbReference type="RefSeq" id="WP_061315399.1">
    <property type="nucleotide sequence ID" value="NZ_KQ965707.1"/>
</dbReference>
<dbReference type="EMBL" id="LTAG01000111">
    <property type="protein sequence ID" value="KXO15269.1"/>
    <property type="molecule type" value="Genomic_DNA"/>
</dbReference>
<dbReference type="PATRIC" id="fig|28125.4.peg.1942"/>
<evidence type="ECO:0000313" key="1">
    <source>
        <dbReference type="EMBL" id="KXO15269.1"/>
    </source>
</evidence>
<proteinExistence type="predicted"/>
<dbReference type="Proteomes" id="UP000070093">
    <property type="component" value="Unassembled WGS sequence"/>
</dbReference>
<name>A0A137SS82_9BACT</name>
<organism evidence="1 2">
    <name type="scientific">Prevotella bivia</name>
    <dbReference type="NCBI Taxonomy" id="28125"/>
    <lineage>
        <taxon>Bacteria</taxon>
        <taxon>Pseudomonadati</taxon>
        <taxon>Bacteroidota</taxon>
        <taxon>Bacteroidia</taxon>
        <taxon>Bacteroidales</taxon>
        <taxon>Prevotellaceae</taxon>
        <taxon>Prevotella</taxon>
    </lineage>
</organism>
<protein>
    <submittedName>
        <fullName evidence="1">Uncharacterized protein</fullName>
    </submittedName>
</protein>
<sequence length="117" mass="13848">MKKILFICKFSITYSDQDPIAERLDILQTQLIHFLDLWKPEYYYNPGVKNAYNQFGMMDKICVDEFYFYRYLRLKTIPHVSKLCESVASLIGIYHSVELHVDYLESLPLLCPAIVEE</sequence>
<comment type="caution">
    <text evidence="1">The sequence shown here is derived from an EMBL/GenBank/DDBJ whole genome shotgun (WGS) entry which is preliminary data.</text>
</comment>